<evidence type="ECO:0000259" key="1">
    <source>
        <dbReference type="Pfam" id="PF01713"/>
    </source>
</evidence>
<keyword evidence="2" id="KW-0255">Endonuclease</keyword>
<gene>
    <name evidence="2" type="ORF">HNQ03_000423</name>
</gene>
<organism evidence="2 3">
    <name type="scientific">Frigoriflavimonas asaccharolytica</name>
    <dbReference type="NCBI Taxonomy" id="2735899"/>
    <lineage>
        <taxon>Bacteria</taxon>
        <taxon>Pseudomonadati</taxon>
        <taxon>Bacteroidota</taxon>
        <taxon>Flavobacteriia</taxon>
        <taxon>Flavobacteriales</taxon>
        <taxon>Weeksellaceae</taxon>
        <taxon>Frigoriflavimonas</taxon>
    </lineage>
</organism>
<dbReference type="AlphaFoldDB" id="A0A8J8G9B9"/>
<accession>A0A8J8G9B9</accession>
<feature type="domain" description="Smr" evidence="1">
    <location>
        <begin position="101"/>
        <end position="164"/>
    </location>
</feature>
<reference evidence="2" key="1">
    <citation type="submission" date="2020-05" db="EMBL/GenBank/DDBJ databases">
        <title>Genomic Encyclopedia of Type Strains, Phase IV (KMG-V): Genome sequencing to study the core and pangenomes of soil and plant-associated prokaryotes.</title>
        <authorList>
            <person name="Whitman W."/>
        </authorList>
    </citation>
    <scope>NUCLEOTIDE SEQUENCE</scope>
    <source>
        <strain evidence="2">16F</strain>
    </source>
</reference>
<dbReference type="Pfam" id="PF01713">
    <property type="entry name" value="Smr"/>
    <property type="match status" value="1"/>
</dbReference>
<protein>
    <submittedName>
        <fullName evidence="2">DNA-nicking Smr family endonuclease</fullName>
    </submittedName>
</protein>
<keyword evidence="2" id="KW-0540">Nuclease</keyword>
<dbReference type="GO" id="GO:0004519">
    <property type="term" value="F:endonuclease activity"/>
    <property type="evidence" value="ECO:0007669"/>
    <property type="project" value="UniProtKB-KW"/>
</dbReference>
<keyword evidence="2" id="KW-0378">Hydrolase</keyword>
<keyword evidence="3" id="KW-1185">Reference proteome</keyword>
<name>A0A8J8G9B9_9FLAO</name>
<evidence type="ECO:0000313" key="3">
    <source>
        <dbReference type="Proteomes" id="UP000610746"/>
    </source>
</evidence>
<comment type="caution">
    <text evidence="2">The sequence shown here is derived from an EMBL/GenBank/DDBJ whole genome shotgun (WGS) entry which is preliminary data.</text>
</comment>
<dbReference type="Gene3D" id="3.30.1370.110">
    <property type="match status" value="1"/>
</dbReference>
<evidence type="ECO:0000313" key="2">
    <source>
        <dbReference type="EMBL" id="NRS91357.1"/>
    </source>
</evidence>
<proteinExistence type="predicted"/>
<dbReference type="Proteomes" id="UP000610746">
    <property type="component" value="Unassembled WGS sequence"/>
</dbReference>
<sequence length="164" mass="18731">MKIGDSISYLNENKTGKIIGLAINSVDVLDEFGFKETLSLNEIVLRDQDFYSKIHIEKKPETSKIKSKKNNSIIKILDLHFHLLVKNPTAYSPQARLQIQKEALLEMLDYCKKNPIKKLNIIHGIGDGTLQAMVFDLLKGYTNLEYEDENIFHQSSGSVMVTFR</sequence>
<dbReference type="InterPro" id="IPR002625">
    <property type="entry name" value="Smr_dom"/>
</dbReference>
<dbReference type="RefSeq" id="WP_173777988.1">
    <property type="nucleotide sequence ID" value="NZ_JABSNO010000002.1"/>
</dbReference>
<dbReference type="InterPro" id="IPR036063">
    <property type="entry name" value="Smr_dom_sf"/>
</dbReference>
<dbReference type="EMBL" id="JABSNO010000002">
    <property type="protein sequence ID" value="NRS91357.1"/>
    <property type="molecule type" value="Genomic_DNA"/>
</dbReference>